<sequence length="159" mass="18759">MKKHYLIIIILFLTGCRGCVDNFYGVNPLGYVNITFPDCKIQNEYLKSYVDTVINRNVSIPDSINFKFFENGIPDINESIVHFAEEPVEWYVVSFDVSQPWIKFIYNRRLDSVNMIRERKLLSEKDILRIRRRFSNEVIKSAEVFGLSNHIPDSVIYRK</sequence>
<evidence type="ECO:0000313" key="1">
    <source>
        <dbReference type="EMBL" id="OQP40664.1"/>
    </source>
</evidence>
<proteinExistence type="predicted"/>
<comment type="caution">
    <text evidence="1">The sequence shown here is derived from an EMBL/GenBank/DDBJ whole genome shotgun (WGS) entry which is preliminary data.</text>
</comment>
<gene>
    <name evidence="1" type="ORF">A4H97_34215</name>
</gene>
<dbReference type="OrthoDB" id="668181at2"/>
<dbReference type="AlphaFoldDB" id="A0A1V9E3R9"/>
<keyword evidence="2" id="KW-1185">Reference proteome</keyword>
<evidence type="ECO:0000313" key="2">
    <source>
        <dbReference type="Proteomes" id="UP000192610"/>
    </source>
</evidence>
<evidence type="ECO:0008006" key="3">
    <source>
        <dbReference type="Google" id="ProtNLM"/>
    </source>
</evidence>
<dbReference type="Proteomes" id="UP000192610">
    <property type="component" value="Unassembled WGS sequence"/>
</dbReference>
<reference evidence="2" key="1">
    <citation type="submission" date="2016-04" db="EMBL/GenBank/DDBJ databases">
        <authorList>
            <person name="Chen L."/>
            <person name="Zhuang W."/>
            <person name="Wang G."/>
        </authorList>
    </citation>
    <scope>NUCLEOTIDE SEQUENCE [LARGE SCALE GENOMIC DNA]</scope>
    <source>
        <strain evidence="2">17621</strain>
    </source>
</reference>
<accession>A0A1V9E3R9</accession>
<protein>
    <recommendedName>
        <fullName evidence="3">Lipoprotein</fullName>
    </recommendedName>
</protein>
<organism evidence="1 2">
    <name type="scientific">Niastella yeongjuensis</name>
    <dbReference type="NCBI Taxonomy" id="354355"/>
    <lineage>
        <taxon>Bacteria</taxon>
        <taxon>Pseudomonadati</taxon>
        <taxon>Bacteroidota</taxon>
        <taxon>Chitinophagia</taxon>
        <taxon>Chitinophagales</taxon>
        <taxon>Chitinophagaceae</taxon>
        <taxon>Niastella</taxon>
    </lineage>
</organism>
<name>A0A1V9E3R9_9BACT</name>
<dbReference type="RefSeq" id="WP_081204162.1">
    <property type="nucleotide sequence ID" value="NZ_LVXG01000069.1"/>
</dbReference>
<dbReference type="PROSITE" id="PS51257">
    <property type="entry name" value="PROKAR_LIPOPROTEIN"/>
    <property type="match status" value="1"/>
</dbReference>
<dbReference type="EMBL" id="LVXG01000069">
    <property type="protein sequence ID" value="OQP40664.1"/>
    <property type="molecule type" value="Genomic_DNA"/>
</dbReference>